<dbReference type="InterPro" id="IPR016024">
    <property type="entry name" value="ARM-type_fold"/>
</dbReference>
<comment type="caution">
    <text evidence="2">The sequence shown here is derived from an EMBL/GenBank/DDBJ whole genome shotgun (WGS) entry which is preliminary data.</text>
</comment>
<gene>
    <name evidence="2" type="ORF">DASB73_005900</name>
</gene>
<reference evidence="2 3" key="1">
    <citation type="journal article" date="2023" name="Elife">
        <title>Identification of key yeast species and microbe-microbe interactions impacting larval growth of Drosophila in the wild.</title>
        <authorList>
            <person name="Mure A."/>
            <person name="Sugiura Y."/>
            <person name="Maeda R."/>
            <person name="Honda K."/>
            <person name="Sakurai N."/>
            <person name="Takahashi Y."/>
            <person name="Watada M."/>
            <person name="Katoh T."/>
            <person name="Gotoh A."/>
            <person name="Gotoh Y."/>
            <person name="Taniguchi I."/>
            <person name="Nakamura K."/>
            <person name="Hayashi T."/>
            <person name="Katayama T."/>
            <person name="Uemura T."/>
            <person name="Hattori Y."/>
        </authorList>
    </citation>
    <scope>NUCLEOTIDE SEQUENCE [LARGE SCALE GENOMIC DNA]</scope>
    <source>
        <strain evidence="2 3">SB-73</strain>
    </source>
</reference>
<dbReference type="InterPro" id="IPR033162">
    <property type="entry name" value="TBCD"/>
</dbReference>
<evidence type="ECO:0000313" key="2">
    <source>
        <dbReference type="EMBL" id="GMM49632.1"/>
    </source>
</evidence>
<dbReference type="Gene3D" id="1.25.10.10">
    <property type="entry name" value="Leucine-rich Repeat Variant"/>
    <property type="match status" value="1"/>
</dbReference>
<dbReference type="GO" id="GO:0007023">
    <property type="term" value="P:post-chaperonin tubulin folding pathway"/>
    <property type="evidence" value="ECO:0007669"/>
    <property type="project" value="InterPro"/>
</dbReference>
<dbReference type="GO" id="GO:0000226">
    <property type="term" value="P:microtubule cytoskeleton organization"/>
    <property type="evidence" value="ECO:0007669"/>
    <property type="project" value="TreeGrafter"/>
</dbReference>
<dbReference type="PANTHER" id="PTHR12658">
    <property type="entry name" value="BETA-TUBULIN COFACTOR D"/>
    <property type="match status" value="1"/>
</dbReference>
<protein>
    <submittedName>
        <fullName evidence="2">Cin1 protein</fullName>
    </submittedName>
</protein>
<proteinExistence type="predicted"/>
<feature type="domain" description="Tubulin-folding cofactor D ARM repeats" evidence="1">
    <location>
        <begin position="249"/>
        <end position="415"/>
    </location>
</feature>
<dbReference type="InterPro" id="IPR058033">
    <property type="entry name" value="ARM_TBCD_2nd"/>
</dbReference>
<dbReference type="InterPro" id="IPR011989">
    <property type="entry name" value="ARM-like"/>
</dbReference>
<dbReference type="EMBL" id="BTGC01000003">
    <property type="protein sequence ID" value="GMM49632.1"/>
    <property type="molecule type" value="Genomic_DNA"/>
</dbReference>
<dbReference type="PANTHER" id="PTHR12658:SF0">
    <property type="entry name" value="TUBULIN-SPECIFIC CHAPERONE D"/>
    <property type="match status" value="1"/>
</dbReference>
<evidence type="ECO:0000259" key="1">
    <source>
        <dbReference type="Pfam" id="PF25767"/>
    </source>
</evidence>
<organism evidence="2 3">
    <name type="scientific">Starmerella bacillaris</name>
    <name type="common">Yeast</name>
    <name type="synonym">Candida zemplinina</name>
    <dbReference type="NCBI Taxonomy" id="1247836"/>
    <lineage>
        <taxon>Eukaryota</taxon>
        <taxon>Fungi</taxon>
        <taxon>Dikarya</taxon>
        <taxon>Ascomycota</taxon>
        <taxon>Saccharomycotina</taxon>
        <taxon>Dipodascomycetes</taxon>
        <taxon>Dipodascales</taxon>
        <taxon>Trichomonascaceae</taxon>
        <taxon>Starmerella</taxon>
    </lineage>
</organism>
<dbReference type="GO" id="GO:0007021">
    <property type="term" value="P:tubulin complex assembly"/>
    <property type="evidence" value="ECO:0007669"/>
    <property type="project" value="InterPro"/>
</dbReference>
<keyword evidence="3" id="KW-1185">Reference proteome</keyword>
<accession>A0AAV5REU4</accession>
<sequence length="900" mass="101929">MNDADTILQLLEEDQLDEAKNEINKFREEPLLLDSVLRQCVSKLCSRFSAISGGINDSNATLDVLYTLRTVRGEKAVLQCLEVDVSLMPKILELLDMDTEIPWKSQYVLLLWIAAIILIPFDLESVVPDMFIRITELARSNLSKSGIQRDASAVLMSRILTRQISQQDELLSTFIKDYNASTMFEKIGKLKTLANALDRINFVPESMRYLIEEYNTQFKSSKSSELETKLYLKILCRAAVRDWSYTDMALDAFESLLYSNSSVLRYSAAKYIARVEATASDADMEQSCLRYLEILSENIENMENDPNYWNGMLTLLAELLRVIRKPIENFSRALCRVLIKGLHFTQERVSYSIGQNVRDAACYVCWSFFRSYIDLTDVYEELCDSLLALSFLDREINVRRAAAAALQEGLGRYNVYDYKKKFKIIENVNFHSVSLATNCYSKIAPLFTDIRDFLNYVLIHGIQSSDPEMQRLCAQNLPNFKDISYHTAVDFLLKNVKASNFENRGILLALASLYVHSDRNDYRISEIKEIMISASDFTSELELEAALRLCVVDVSFAPSLLERSNADSPEIIAAAVDLMAFIQQNPIVLDQVIKICSMKVNENKLYISCLTALSFDTSIFRESVMSSDPEVRSIAVKRLTQNDTDLLLSSLNDYTIDIRGDVGSLVRIAAIKRVEELKVLNPEILKSLWRLSSESNHQIRGIASSALLSLQQLKSDINTGNCYEYFVSLISVCPQEIRPIMLEGLVDSIGGNGSETTTSSSFAAFTNALQNGADWMLPELFKLDRSTIKRLGSVLRTIRLLILSGLVKQAQVIFAISYNTTLKHNIPESLFADAIDILQMYSPEPKAVKALMRILKTNRNGRLRKRAADALFESGLEDEILESEDWTRNDCYQKGNLIKL</sequence>
<dbReference type="GO" id="GO:0005096">
    <property type="term" value="F:GTPase activator activity"/>
    <property type="evidence" value="ECO:0007669"/>
    <property type="project" value="InterPro"/>
</dbReference>
<dbReference type="Pfam" id="PF23579">
    <property type="entry name" value="ARM_TBCD"/>
    <property type="match status" value="1"/>
</dbReference>
<dbReference type="SUPFAM" id="SSF48371">
    <property type="entry name" value="ARM repeat"/>
    <property type="match status" value="1"/>
</dbReference>
<dbReference type="GO" id="GO:0048487">
    <property type="term" value="F:beta-tubulin binding"/>
    <property type="evidence" value="ECO:0007669"/>
    <property type="project" value="InterPro"/>
</dbReference>
<name>A0AAV5REU4_STABA</name>
<evidence type="ECO:0000313" key="3">
    <source>
        <dbReference type="Proteomes" id="UP001362899"/>
    </source>
</evidence>
<dbReference type="Proteomes" id="UP001362899">
    <property type="component" value="Unassembled WGS sequence"/>
</dbReference>
<dbReference type="Pfam" id="PF25767">
    <property type="entry name" value="ARM_TBCD_2nd"/>
    <property type="match status" value="1"/>
</dbReference>
<dbReference type="AlphaFoldDB" id="A0AAV5REU4"/>